<organism evidence="3 4">
    <name type="scientific">Floridaenema fluviatile BLCC-F154</name>
    <dbReference type="NCBI Taxonomy" id="3153640"/>
    <lineage>
        <taxon>Bacteria</taxon>
        <taxon>Bacillati</taxon>
        <taxon>Cyanobacteriota</taxon>
        <taxon>Cyanophyceae</taxon>
        <taxon>Oscillatoriophycideae</taxon>
        <taxon>Aerosakkonematales</taxon>
        <taxon>Aerosakkonemataceae</taxon>
        <taxon>Floridanema</taxon>
        <taxon>Floridanema fluviatile</taxon>
    </lineage>
</organism>
<accession>A0ABV4YIT5</accession>
<keyword evidence="1" id="KW-0472">Membrane</keyword>
<dbReference type="SUPFAM" id="SSF53474">
    <property type="entry name" value="alpha/beta-Hydrolases"/>
    <property type="match status" value="1"/>
</dbReference>
<dbReference type="InterPro" id="IPR029058">
    <property type="entry name" value="AB_hydrolase_fold"/>
</dbReference>
<comment type="caution">
    <text evidence="3">The sequence shown here is derived from an EMBL/GenBank/DDBJ whole genome shotgun (WGS) entry which is preliminary data.</text>
</comment>
<dbReference type="Pfam" id="PF12146">
    <property type="entry name" value="Hydrolase_4"/>
    <property type="match status" value="1"/>
</dbReference>
<name>A0ABV4YIT5_9CYAN</name>
<proteinExistence type="predicted"/>
<dbReference type="PANTHER" id="PTHR12277">
    <property type="entry name" value="ALPHA/BETA HYDROLASE DOMAIN-CONTAINING PROTEIN"/>
    <property type="match status" value="1"/>
</dbReference>
<keyword evidence="4" id="KW-1185">Reference proteome</keyword>
<sequence length="282" mass="31786">MNKQILKKLLIGEFSFLRIMRSLLFIYACLCLYAYFFTDRMIFLPQPSSYEDTNNILKLTTKDGVKISAVYLPNPQAKFTILYSHGNAEDLGEISFVLEELRNLGFAVFAYDYRGYGTSQGSPTEKNVYNDIDAAYNYLTEKLGVAPEKIILYGRSVGGGPSVDLASRKPVGGLILENTFVSTFRVVTQVTLFPFDKFNNIEKIKKVRSPVLVMYGKADTVIPFWHGEKLFAAANEPKMFLAIETAGHNNFRETGSKEYDRALQEFTQLVSQHQQKGLATGD</sequence>
<gene>
    <name evidence="3" type="ORF">ACE1B6_26110</name>
</gene>
<evidence type="ECO:0000259" key="2">
    <source>
        <dbReference type="Pfam" id="PF12146"/>
    </source>
</evidence>
<dbReference type="Proteomes" id="UP001576776">
    <property type="component" value="Unassembled WGS sequence"/>
</dbReference>
<keyword evidence="1" id="KW-0812">Transmembrane</keyword>
<dbReference type="GO" id="GO:0016787">
    <property type="term" value="F:hydrolase activity"/>
    <property type="evidence" value="ECO:0007669"/>
    <property type="project" value="UniProtKB-KW"/>
</dbReference>
<evidence type="ECO:0000313" key="3">
    <source>
        <dbReference type="EMBL" id="MFB2938741.1"/>
    </source>
</evidence>
<dbReference type="EMBL" id="JBHFNS010000092">
    <property type="protein sequence ID" value="MFB2938741.1"/>
    <property type="molecule type" value="Genomic_DNA"/>
</dbReference>
<keyword evidence="3" id="KW-0378">Hydrolase</keyword>
<evidence type="ECO:0000256" key="1">
    <source>
        <dbReference type="SAM" id="Phobius"/>
    </source>
</evidence>
<reference evidence="3 4" key="1">
    <citation type="submission" date="2024-09" db="EMBL/GenBank/DDBJ databases">
        <title>Floridaenema gen nov. (Aerosakkonemataceae, Aerosakkonematales ord. nov., Cyanobacteria) from benthic tropical and subtropical fresh waters, with the description of four new species.</title>
        <authorList>
            <person name="Moretto J.A."/>
            <person name="Berthold D.E."/>
            <person name="Lefler F.W."/>
            <person name="Huang I.-S."/>
            <person name="Laughinghouse H. IV."/>
        </authorList>
    </citation>
    <scope>NUCLEOTIDE SEQUENCE [LARGE SCALE GENOMIC DNA]</scope>
    <source>
        <strain evidence="3 4">BLCC-F154</strain>
    </source>
</reference>
<dbReference type="InterPro" id="IPR022742">
    <property type="entry name" value="Hydrolase_4"/>
</dbReference>
<keyword evidence="1" id="KW-1133">Transmembrane helix</keyword>
<evidence type="ECO:0000313" key="4">
    <source>
        <dbReference type="Proteomes" id="UP001576776"/>
    </source>
</evidence>
<dbReference type="Gene3D" id="3.40.50.1820">
    <property type="entry name" value="alpha/beta hydrolase"/>
    <property type="match status" value="1"/>
</dbReference>
<dbReference type="RefSeq" id="WP_413260218.1">
    <property type="nucleotide sequence ID" value="NZ_JBHFNS010000092.1"/>
</dbReference>
<feature type="domain" description="Serine aminopeptidase S33" evidence="2">
    <location>
        <begin position="76"/>
        <end position="182"/>
    </location>
</feature>
<feature type="transmembrane region" description="Helical" evidence="1">
    <location>
        <begin position="21"/>
        <end position="38"/>
    </location>
</feature>
<dbReference type="PANTHER" id="PTHR12277:SF81">
    <property type="entry name" value="PROTEIN ABHD13"/>
    <property type="match status" value="1"/>
</dbReference>
<protein>
    <submittedName>
        <fullName evidence="3">Alpha/beta hydrolase</fullName>
    </submittedName>
</protein>